<feature type="non-terminal residue" evidence="1">
    <location>
        <position position="53"/>
    </location>
</feature>
<feature type="non-terminal residue" evidence="1">
    <location>
        <position position="1"/>
    </location>
</feature>
<proteinExistence type="predicted"/>
<keyword evidence="2" id="KW-1185">Reference proteome</keyword>
<dbReference type="Proteomes" id="UP000789702">
    <property type="component" value="Unassembled WGS sequence"/>
</dbReference>
<protein>
    <submittedName>
        <fullName evidence="1">10301_t:CDS:1</fullName>
    </submittedName>
</protein>
<sequence length="53" mass="6003">ISSKMIAKARAYCNINSPGSLIYNKPTITRVCISEESEKQFECFFSDKNIVNL</sequence>
<reference evidence="1" key="1">
    <citation type="submission" date="2021-06" db="EMBL/GenBank/DDBJ databases">
        <authorList>
            <person name="Kallberg Y."/>
            <person name="Tangrot J."/>
            <person name="Rosling A."/>
        </authorList>
    </citation>
    <scope>NUCLEOTIDE SEQUENCE</scope>
    <source>
        <strain evidence="1">IL203A</strain>
    </source>
</reference>
<accession>A0ACA9QTX3</accession>
<dbReference type="EMBL" id="CAJVPU010052370">
    <property type="protein sequence ID" value="CAG8763138.1"/>
    <property type="molecule type" value="Genomic_DNA"/>
</dbReference>
<evidence type="ECO:0000313" key="2">
    <source>
        <dbReference type="Proteomes" id="UP000789702"/>
    </source>
</evidence>
<gene>
    <name evidence="1" type="ORF">DHETER_LOCUS15393</name>
</gene>
<comment type="caution">
    <text evidence="1">The sequence shown here is derived from an EMBL/GenBank/DDBJ whole genome shotgun (WGS) entry which is preliminary data.</text>
</comment>
<name>A0ACA9QTX3_9GLOM</name>
<organism evidence="1 2">
    <name type="scientific">Dentiscutata heterogama</name>
    <dbReference type="NCBI Taxonomy" id="1316150"/>
    <lineage>
        <taxon>Eukaryota</taxon>
        <taxon>Fungi</taxon>
        <taxon>Fungi incertae sedis</taxon>
        <taxon>Mucoromycota</taxon>
        <taxon>Glomeromycotina</taxon>
        <taxon>Glomeromycetes</taxon>
        <taxon>Diversisporales</taxon>
        <taxon>Gigasporaceae</taxon>
        <taxon>Dentiscutata</taxon>
    </lineage>
</organism>
<evidence type="ECO:0000313" key="1">
    <source>
        <dbReference type="EMBL" id="CAG8763138.1"/>
    </source>
</evidence>